<evidence type="ECO:0000313" key="3">
    <source>
        <dbReference type="Proteomes" id="UP001303889"/>
    </source>
</evidence>
<feature type="region of interest" description="Disordered" evidence="1">
    <location>
        <begin position="280"/>
        <end position="317"/>
    </location>
</feature>
<dbReference type="GO" id="GO:0003676">
    <property type="term" value="F:nucleic acid binding"/>
    <property type="evidence" value="ECO:0007669"/>
    <property type="project" value="InterPro"/>
</dbReference>
<sequence length="710" mass="79432">MSSDKVTMALMAGITLKDHTNWPQWFAYIRQAAIRSGIWGIVDPDETFMTEEEMLWGAPEPTTKDAYKILYAQAESTHAIELDAWKNTPADKQGLEPTLEPPSDALVKTKYHALRKDWTSARAEKTDKHTLAAIESLHRLILQSIDHLMQESVLSELDKTGQSGVRATLQIIRTRVAPSKTATRSAIIKQYDEHLAAAKRSGVEPTTWIQEYLNILSRAVTEDIPGIKETLFVINFLDAVAVRINPDWARIKKNEALEDERFGRPVPDLHTLALRLQAVTPAHSDHRSRRPGTYPTLDSSGSSTQPAKGGNATKKQHYQCPCGLANHKWAPIECRIFRNAVTGVSTDGKTMDSDFAFEIFTRFSEPKWNALRKQATKLGWTLISRTKPTSDTTPSSTTSLLGAPSPQLPRKFVSTILDPRLLAADEESLGVFTTFNCSVHQLSQSILLDNCGALHVVNDKSCLLPGTFVEAEEGDRAEAGTTDFPILGRGTWLLKNVLRGPDGPNTADLELTNVAVVENFHVNIISEARLLTSNVWYCGLDCTLRVGTLSSNTVIKQLVRKVNLVFFEYNPLFSCSSAPPSDVLSSMAGVILYQNALTPRNFGTGELVTLVQKRSGHCRSNRPFWRVSWDLFDFERGYDGSNWLLVIKDEFSRKLFALPLTSKSQTYVFDVLRRFENWVFRQFGLRICKIRQDRDTSTIGGAYRLRALDS</sequence>
<gene>
    <name evidence="2" type="ORF">C8A05DRAFT_39082</name>
</gene>
<dbReference type="EMBL" id="MU856185">
    <property type="protein sequence ID" value="KAK3897366.1"/>
    <property type="molecule type" value="Genomic_DNA"/>
</dbReference>
<dbReference type="InterPro" id="IPR012337">
    <property type="entry name" value="RNaseH-like_sf"/>
</dbReference>
<dbReference type="InterPro" id="IPR036397">
    <property type="entry name" value="RNaseH_sf"/>
</dbReference>
<protein>
    <recommendedName>
        <fullName evidence="4">Integrase catalytic domain-containing protein</fullName>
    </recommendedName>
</protein>
<reference evidence="2" key="2">
    <citation type="submission" date="2023-05" db="EMBL/GenBank/DDBJ databases">
        <authorList>
            <consortium name="Lawrence Berkeley National Laboratory"/>
            <person name="Steindorff A."/>
            <person name="Hensen N."/>
            <person name="Bonometti L."/>
            <person name="Westerberg I."/>
            <person name="Brannstrom I.O."/>
            <person name="Guillou S."/>
            <person name="Cros-Aarteil S."/>
            <person name="Calhoun S."/>
            <person name="Haridas S."/>
            <person name="Kuo A."/>
            <person name="Mondo S."/>
            <person name="Pangilinan J."/>
            <person name="Riley R."/>
            <person name="Labutti K."/>
            <person name="Andreopoulos B."/>
            <person name="Lipzen A."/>
            <person name="Chen C."/>
            <person name="Yanf M."/>
            <person name="Daum C."/>
            <person name="Ng V."/>
            <person name="Clum A."/>
            <person name="Ohm R."/>
            <person name="Martin F."/>
            <person name="Silar P."/>
            <person name="Natvig D."/>
            <person name="Lalanne C."/>
            <person name="Gautier V."/>
            <person name="Ament-Velasquez S.L."/>
            <person name="Kruys A."/>
            <person name="Hutchinson M.I."/>
            <person name="Powell A.J."/>
            <person name="Barry K."/>
            <person name="Miller A.N."/>
            <person name="Grigoriev I.V."/>
            <person name="Debuchy R."/>
            <person name="Gladieux P."/>
            <person name="Thoren M.H."/>
            <person name="Johannesson H."/>
        </authorList>
    </citation>
    <scope>NUCLEOTIDE SEQUENCE</scope>
    <source>
        <strain evidence="2">CBS 103.79</strain>
    </source>
</reference>
<name>A0AAN6RPG3_9PEZI</name>
<dbReference type="SUPFAM" id="SSF53098">
    <property type="entry name" value="Ribonuclease H-like"/>
    <property type="match status" value="1"/>
</dbReference>
<evidence type="ECO:0000313" key="2">
    <source>
        <dbReference type="EMBL" id="KAK3897366.1"/>
    </source>
</evidence>
<reference evidence="2" key="1">
    <citation type="journal article" date="2023" name="Mol. Phylogenet. Evol.">
        <title>Genome-scale phylogeny and comparative genomics of the fungal order Sordariales.</title>
        <authorList>
            <person name="Hensen N."/>
            <person name="Bonometti L."/>
            <person name="Westerberg I."/>
            <person name="Brannstrom I.O."/>
            <person name="Guillou S."/>
            <person name="Cros-Aarteil S."/>
            <person name="Calhoun S."/>
            <person name="Haridas S."/>
            <person name="Kuo A."/>
            <person name="Mondo S."/>
            <person name="Pangilinan J."/>
            <person name="Riley R."/>
            <person name="LaButti K."/>
            <person name="Andreopoulos B."/>
            <person name="Lipzen A."/>
            <person name="Chen C."/>
            <person name="Yan M."/>
            <person name="Daum C."/>
            <person name="Ng V."/>
            <person name="Clum A."/>
            <person name="Steindorff A."/>
            <person name="Ohm R.A."/>
            <person name="Martin F."/>
            <person name="Silar P."/>
            <person name="Natvig D.O."/>
            <person name="Lalanne C."/>
            <person name="Gautier V."/>
            <person name="Ament-Velasquez S.L."/>
            <person name="Kruys A."/>
            <person name="Hutchinson M.I."/>
            <person name="Powell A.J."/>
            <person name="Barry K."/>
            <person name="Miller A.N."/>
            <person name="Grigoriev I.V."/>
            <person name="Debuchy R."/>
            <person name="Gladieux P."/>
            <person name="Hiltunen Thoren M."/>
            <person name="Johannesson H."/>
        </authorList>
    </citation>
    <scope>NUCLEOTIDE SEQUENCE</scope>
    <source>
        <strain evidence="2">CBS 103.79</strain>
    </source>
</reference>
<accession>A0AAN6RPG3</accession>
<organism evidence="2 3">
    <name type="scientific">Staphylotrichum tortipilum</name>
    <dbReference type="NCBI Taxonomy" id="2831512"/>
    <lineage>
        <taxon>Eukaryota</taxon>
        <taxon>Fungi</taxon>
        <taxon>Dikarya</taxon>
        <taxon>Ascomycota</taxon>
        <taxon>Pezizomycotina</taxon>
        <taxon>Sordariomycetes</taxon>
        <taxon>Sordariomycetidae</taxon>
        <taxon>Sordariales</taxon>
        <taxon>Chaetomiaceae</taxon>
        <taxon>Staphylotrichum</taxon>
    </lineage>
</organism>
<feature type="compositionally biased region" description="Polar residues" evidence="1">
    <location>
        <begin position="296"/>
        <end position="306"/>
    </location>
</feature>
<dbReference type="Gene3D" id="3.30.420.10">
    <property type="entry name" value="Ribonuclease H-like superfamily/Ribonuclease H"/>
    <property type="match status" value="1"/>
</dbReference>
<feature type="region of interest" description="Disordered" evidence="1">
    <location>
        <begin position="385"/>
        <end position="404"/>
    </location>
</feature>
<proteinExistence type="predicted"/>
<dbReference type="Proteomes" id="UP001303889">
    <property type="component" value="Unassembled WGS sequence"/>
</dbReference>
<evidence type="ECO:0000256" key="1">
    <source>
        <dbReference type="SAM" id="MobiDB-lite"/>
    </source>
</evidence>
<keyword evidence="3" id="KW-1185">Reference proteome</keyword>
<dbReference type="AlphaFoldDB" id="A0AAN6RPG3"/>
<comment type="caution">
    <text evidence="2">The sequence shown here is derived from an EMBL/GenBank/DDBJ whole genome shotgun (WGS) entry which is preliminary data.</text>
</comment>
<evidence type="ECO:0008006" key="4">
    <source>
        <dbReference type="Google" id="ProtNLM"/>
    </source>
</evidence>